<protein>
    <submittedName>
        <fullName evidence="1">Uncharacterized protein</fullName>
    </submittedName>
</protein>
<evidence type="ECO:0000313" key="1">
    <source>
        <dbReference type="EMBL" id="AEO59282.1"/>
    </source>
</evidence>
<dbReference type="AlphaFoldDB" id="G2QFW8"/>
<gene>
    <name evidence="1" type="ORF">MYCTH_94694</name>
</gene>
<dbReference type="EMBL" id="CP003005">
    <property type="protein sequence ID" value="AEO59282.1"/>
    <property type="molecule type" value="Genomic_DNA"/>
</dbReference>
<accession>G2QFW8</accession>
<organism evidence="1 2">
    <name type="scientific">Thermothelomyces thermophilus (strain ATCC 42464 / BCRC 31852 / DSM 1799)</name>
    <name type="common">Sporotrichum thermophile</name>
    <dbReference type="NCBI Taxonomy" id="573729"/>
    <lineage>
        <taxon>Eukaryota</taxon>
        <taxon>Fungi</taxon>
        <taxon>Dikarya</taxon>
        <taxon>Ascomycota</taxon>
        <taxon>Pezizomycotina</taxon>
        <taxon>Sordariomycetes</taxon>
        <taxon>Sordariomycetidae</taxon>
        <taxon>Sordariales</taxon>
        <taxon>Chaetomiaceae</taxon>
        <taxon>Thermothelomyces</taxon>
    </lineage>
</organism>
<name>G2QFW8_THET4</name>
<dbReference type="VEuPathDB" id="FungiDB:MYCTH_94694"/>
<reference evidence="1 2" key="1">
    <citation type="journal article" date="2011" name="Nat. Biotechnol.">
        <title>Comparative genomic analysis of the thermophilic biomass-degrading fungi Myceliophthora thermophila and Thielavia terrestris.</title>
        <authorList>
            <person name="Berka R.M."/>
            <person name="Grigoriev I.V."/>
            <person name="Otillar R."/>
            <person name="Salamov A."/>
            <person name="Grimwood J."/>
            <person name="Reid I."/>
            <person name="Ishmael N."/>
            <person name="John T."/>
            <person name="Darmond C."/>
            <person name="Moisan M.-C."/>
            <person name="Henrissat B."/>
            <person name="Coutinho P.M."/>
            <person name="Lombard V."/>
            <person name="Natvig D.O."/>
            <person name="Lindquist E."/>
            <person name="Schmutz J."/>
            <person name="Lucas S."/>
            <person name="Harris P."/>
            <person name="Powlowski J."/>
            <person name="Bellemare A."/>
            <person name="Taylor D."/>
            <person name="Butler G."/>
            <person name="de Vries R.P."/>
            <person name="Allijn I.E."/>
            <person name="van den Brink J."/>
            <person name="Ushinsky S."/>
            <person name="Storms R."/>
            <person name="Powell A.J."/>
            <person name="Paulsen I.T."/>
            <person name="Elbourne L.D.H."/>
            <person name="Baker S.E."/>
            <person name="Magnuson J."/>
            <person name="LaBoissiere S."/>
            <person name="Clutterbuck A.J."/>
            <person name="Martinez D."/>
            <person name="Wogulis M."/>
            <person name="de Leon A.L."/>
            <person name="Rey M.W."/>
            <person name="Tsang A."/>
        </authorList>
    </citation>
    <scope>NUCLEOTIDE SEQUENCE [LARGE SCALE GENOMIC DNA]</scope>
    <source>
        <strain evidence="2">ATCC 42464 / BCRC 31852 / DSM 1799</strain>
    </source>
</reference>
<dbReference type="HOGENOM" id="CLU_2039684_0_0_1"/>
<dbReference type="Proteomes" id="UP000007322">
    <property type="component" value="Chromosome 4"/>
</dbReference>
<keyword evidence="2" id="KW-1185">Reference proteome</keyword>
<evidence type="ECO:0000313" key="2">
    <source>
        <dbReference type="Proteomes" id="UP000007322"/>
    </source>
</evidence>
<dbReference type="KEGG" id="mtm:MYCTH_94694"/>
<proteinExistence type="predicted"/>
<sequence>MLTFSLNFTLVTTTATFNTPTYYININTALVAYILSTLSPTSYTYSSASTYPIPIPIDFSRSYAYHSSSPVNRVARLVYDYDDPTLTTITIILEEEDKEEEVVEYINLVKFIARTLGVKND</sequence>
<dbReference type="RefSeq" id="XP_003664527.1">
    <property type="nucleotide sequence ID" value="XM_003664479.1"/>
</dbReference>
<dbReference type="InParanoid" id="G2QFW8"/>
<dbReference type="GeneID" id="11514548"/>